<feature type="region of interest" description="Disordered" evidence="14">
    <location>
        <begin position="2065"/>
        <end position="2084"/>
    </location>
</feature>
<evidence type="ECO:0000256" key="4">
    <source>
        <dbReference type="ARBA" id="ARBA00022723"/>
    </source>
</evidence>
<dbReference type="InterPro" id="IPR036961">
    <property type="entry name" value="Kinesin_motor_dom_sf"/>
</dbReference>
<evidence type="ECO:0000256" key="13">
    <source>
        <dbReference type="PROSITE-ProRule" id="PRU00782"/>
    </source>
</evidence>
<feature type="region of interest" description="Disordered" evidence="14">
    <location>
        <begin position="737"/>
        <end position="774"/>
    </location>
</feature>
<reference evidence="19 20" key="1">
    <citation type="journal article" date="2023" name="Nucleic Acids Res.">
        <title>The hologenome of Daphnia magna reveals possible DNA methylation and microbiome-mediated evolution of the host genome.</title>
        <authorList>
            <person name="Chaturvedi A."/>
            <person name="Li X."/>
            <person name="Dhandapani V."/>
            <person name="Marshall H."/>
            <person name="Kissane S."/>
            <person name="Cuenca-Cambronero M."/>
            <person name="Asole G."/>
            <person name="Calvet F."/>
            <person name="Ruiz-Romero M."/>
            <person name="Marangio P."/>
            <person name="Guigo R."/>
            <person name="Rago D."/>
            <person name="Mirbahai L."/>
            <person name="Eastwood N."/>
            <person name="Colbourne J.K."/>
            <person name="Zhou J."/>
            <person name="Mallon E."/>
            <person name="Orsini L."/>
        </authorList>
    </citation>
    <scope>NUCLEOTIDE SEQUENCE [LARGE SCALE GENOMIC DNA]</scope>
    <source>
        <strain evidence="19">LRV0_1</strain>
    </source>
</reference>
<dbReference type="SMART" id="SM00109">
    <property type="entry name" value="C1"/>
    <property type="match status" value="2"/>
</dbReference>
<keyword evidence="13" id="KW-0009">Actin-binding</keyword>
<dbReference type="Gene3D" id="1.20.58.530">
    <property type="match status" value="2"/>
</dbReference>
<dbReference type="Gene3D" id="6.20.240.20">
    <property type="match status" value="1"/>
</dbReference>
<dbReference type="CDD" id="cd01779">
    <property type="entry name" value="RA_Myosin-IX"/>
    <property type="match status" value="1"/>
</dbReference>
<dbReference type="PANTHER" id="PTHR46184">
    <property type="entry name" value="UNCONVENTIONAL MYOSIN-IXB-LIKE PROTEIN"/>
    <property type="match status" value="1"/>
</dbReference>
<feature type="domain" description="Phorbol-ester/DAG-type" evidence="15">
    <location>
        <begin position="1703"/>
        <end position="1754"/>
    </location>
</feature>
<dbReference type="SUPFAM" id="SSF52540">
    <property type="entry name" value="P-loop containing nucleoside triphosphate hydrolases"/>
    <property type="match status" value="2"/>
</dbReference>
<dbReference type="Gene3D" id="3.30.60.20">
    <property type="match status" value="2"/>
</dbReference>
<organism evidence="19 20">
    <name type="scientific">Daphnia magna</name>
    <dbReference type="NCBI Taxonomy" id="35525"/>
    <lineage>
        <taxon>Eukaryota</taxon>
        <taxon>Metazoa</taxon>
        <taxon>Ecdysozoa</taxon>
        <taxon>Arthropoda</taxon>
        <taxon>Crustacea</taxon>
        <taxon>Branchiopoda</taxon>
        <taxon>Diplostraca</taxon>
        <taxon>Cladocera</taxon>
        <taxon>Anomopoda</taxon>
        <taxon>Daphniidae</taxon>
        <taxon>Daphnia</taxon>
    </lineage>
</organism>
<keyword evidence="20" id="KW-1185">Reference proteome</keyword>
<feature type="compositionally biased region" description="Low complexity" evidence="14">
    <location>
        <begin position="1759"/>
        <end position="1781"/>
    </location>
</feature>
<keyword evidence="8" id="KW-0862">Zinc</keyword>
<dbReference type="Pfam" id="PF00612">
    <property type="entry name" value="IQ"/>
    <property type="match status" value="3"/>
</dbReference>
<keyword evidence="5" id="KW-0677">Repeat</keyword>
<keyword evidence="12 13" id="KW-0505">Motor protein</keyword>
<dbReference type="SMART" id="SM00015">
    <property type="entry name" value="IQ"/>
    <property type="match status" value="4"/>
</dbReference>
<feature type="region of interest" description="Disordered" evidence="14">
    <location>
        <begin position="2323"/>
        <end position="2343"/>
    </location>
</feature>
<feature type="compositionally biased region" description="Basic residues" evidence="14">
    <location>
        <begin position="1665"/>
        <end position="1674"/>
    </location>
</feature>
<dbReference type="Pfam" id="PF00063">
    <property type="entry name" value="Myosin_head"/>
    <property type="match status" value="2"/>
</dbReference>
<keyword evidence="4" id="KW-0479">Metal-binding</keyword>
<dbReference type="Proteomes" id="UP001234178">
    <property type="component" value="Unassembled WGS sequence"/>
</dbReference>
<keyword evidence="6 13" id="KW-0547">Nucleotide-binding</keyword>
<name>A0ABR0A0H9_9CRUS</name>
<dbReference type="PROSITE" id="PS50200">
    <property type="entry name" value="RA"/>
    <property type="match status" value="1"/>
</dbReference>
<dbReference type="InterPro" id="IPR027417">
    <property type="entry name" value="P-loop_NTPase"/>
</dbReference>
<feature type="compositionally biased region" description="Polar residues" evidence="14">
    <location>
        <begin position="1526"/>
        <end position="1536"/>
    </location>
</feature>
<feature type="domain" description="Rho-GAP" evidence="17">
    <location>
        <begin position="1796"/>
        <end position="1999"/>
    </location>
</feature>
<protein>
    <recommendedName>
        <fullName evidence="21">Unconventional myosin-IXa</fullName>
    </recommendedName>
</protein>
<feature type="compositionally biased region" description="Basic and acidic residues" evidence="14">
    <location>
        <begin position="1372"/>
        <end position="1381"/>
    </location>
</feature>
<evidence type="ECO:0000256" key="9">
    <source>
        <dbReference type="ARBA" id="ARBA00022840"/>
    </source>
</evidence>
<dbReference type="InterPro" id="IPR046987">
    <property type="entry name" value="Myo9"/>
</dbReference>
<evidence type="ECO:0000259" key="17">
    <source>
        <dbReference type="PROSITE" id="PS50238"/>
    </source>
</evidence>
<dbReference type="Gene3D" id="1.20.5.190">
    <property type="match status" value="2"/>
</dbReference>
<evidence type="ECO:0000313" key="19">
    <source>
        <dbReference type="EMBL" id="KAK4018445.1"/>
    </source>
</evidence>
<evidence type="ECO:0000256" key="1">
    <source>
        <dbReference type="ARBA" id="ARBA00004496"/>
    </source>
</evidence>
<evidence type="ECO:0000256" key="10">
    <source>
        <dbReference type="ARBA" id="ARBA00023054"/>
    </source>
</evidence>
<evidence type="ECO:0000259" key="15">
    <source>
        <dbReference type="PROSITE" id="PS50081"/>
    </source>
</evidence>
<dbReference type="CDD" id="cd20818">
    <property type="entry name" value="C1_Myosin-IX"/>
    <property type="match status" value="1"/>
</dbReference>
<dbReference type="SMART" id="SM00324">
    <property type="entry name" value="RhoGAP"/>
    <property type="match status" value="1"/>
</dbReference>
<dbReference type="PANTHER" id="PTHR46184:SF5">
    <property type="entry name" value="UNCONVENTIONAL MYOSIN-IXA-LIKE"/>
    <property type="match status" value="1"/>
</dbReference>
<keyword evidence="10" id="KW-0175">Coiled coil</keyword>
<evidence type="ECO:0000256" key="5">
    <source>
        <dbReference type="ARBA" id="ARBA00022737"/>
    </source>
</evidence>
<keyword evidence="3" id="KW-0963">Cytoplasm</keyword>
<dbReference type="InterPro" id="IPR002219">
    <property type="entry name" value="PKC_DAG/PE"/>
</dbReference>
<dbReference type="SMART" id="SM00242">
    <property type="entry name" value="MYSc"/>
    <property type="match status" value="1"/>
</dbReference>
<dbReference type="EMBL" id="JAOYFB010000036">
    <property type="protein sequence ID" value="KAK4018445.1"/>
    <property type="molecule type" value="Genomic_DNA"/>
</dbReference>
<dbReference type="InterPro" id="IPR000048">
    <property type="entry name" value="IQ_motif_EF-hand-BS"/>
</dbReference>
<dbReference type="Gene3D" id="1.10.10.820">
    <property type="match status" value="1"/>
</dbReference>
<feature type="region of interest" description="Disordered" evidence="14">
    <location>
        <begin position="2110"/>
        <end position="2210"/>
    </location>
</feature>
<feature type="compositionally biased region" description="Acidic residues" evidence="14">
    <location>
        <begin position="2119"/>
        <end position="2133"/>
    </location>
</feature>
<dbReference type="InterPro" id="IPR008936">
    <property type="entry name" value="Rho_GTPase_activation_prot"/>
</dbReference>
<feature type="domain" description="Myosin motor" evidence="18">
    <location>
        <begin position="173"/>
        <end position="973"/>
    </location>
</feature>
<feature type="binding site" evidence="13">
    <location>
        <begin position="266"/>
        <end position="273"/>
    </location>
    <ligand>
        <name>ATP</name>
        <dbReference type="ChEBI" id="CHEBI:30616"/>
    </ligand>
</feature>
<dbReference type="Gene3D" id="3.10.20.90">
    <property type="entry name" value="Phosphatidylinositol 3-kinase Catalytic Subunit, Chain A, domain 1"/>
    <property type="match status" value="1"/>
</dbReference>
<dbReference type="InterPro" id="IPR000159">
    <property type="entry name" value="RA_dom"/>
</dbReference>
<feature type="compositionally biased region" description="Basic residues" evidence="14">
    <location>
        <begin position="759"/>
        <end position="771"/>
    </location>
</feature>
<dbReference type="PROSITE" id="PS50081">
    <property type="entry name" value="ZF_DAG_PE_2"/>
    <property type="match status" value="2"/>
</dbReference>
<dbReference type="Gene3D" id="1.10.555.10">
    <property type="entry name" value="Rho GTPase activation protein"/>
    <property type="match status" value="1"/>
</dbReference>
<dbReference type="PRINTS" id="PR00193">
    <property type="entry name" value="MYOSINHEAVY"/>
</dbReference>
<feature type="compositionally biased region" description="Polar residues" evidence="14">
    <location>
        <begin position="2323"/>
        <end position="2334"/>
    </location>
</feature>
<dbReference type="PROSITE" id="PS50096">
    <property type="entry name" value="IQ"/>
    <property type="match status" value="3"/>
</dbReference>
<evidence type="ECO:0000256" key="12">
    <source>
        <dbReference type="ARBA" id="ARBA00023175"/>
    </source>
</evidence>
<feature type="compositionally biased region" description="Polar residues" evidence="14">
    <location>
        <begin position="1242"/>
        <end position="1253"/>
    </location>
</feature>
<dbReference type="SMART" id="SM00314">
    <property type="entry name" value="RA"/>
    <property type="match status" value="1"/>
</dbReference>
<dbReference type="Gene3D" id="3.40.850.10">
    <property type="entry name" value="Kinesin motor domain"/>
    <property type="match status" value="2"/>
</dbReference>
<dbReference type="InterPro" id="IPR046349">
    <property type="entry name" value="C1-like_sf"/>
</dbReference>
<evidence type="ECO:0000259" key="16">
    <source>
        <dbReference type="PROSITE" id="PS50200"/>
    </source>
</evidence>
<comment type="caution">
    <text evidence="19">The sequence shown here is derived from an EMBL/GenBank/DDBJ whole genome shotgun (WGS) entry which is preliminary data.</text>
</comment>
<feature type="compositionally biased region" description="Low complexity" evidence="14">
    <location>
        <begin position="2067"/>
        <end position="2081"/>
    </location>
</feature>
<dbReference type="CDD" id="cd23767">
    <property type="entry name" value="IQCD"/>
    <property type="match status" value="1"/>
</dbReference>
<feature type="compositionally biased region" description="Low complexity" evidence="14">
    <location>
        <begin position="2167"/>
        <end position="2194"/>
    </location>
</feature>
<dbReference type="PROSITE" id="PS50238">
    <property type="entry name" value="RHOGAP"/>
    <property type="match status" value="1"/>
</dbReference>
<evidence type="ECO:0000313" key="20">
    <source>
        <dbReference type="Proteomes" id="UP001234178"/>
    </source>
</evidence>
<feature type="compositionally biased region" description="Basic and acidic residues" evidence="14">
    <location>
        <begin position="1499"/>
        <end position="1515"/>
    </location>
</feature>
<dbReference type="Pfam" id="PF00620">
    <property type="entry name" value="RhoGAP"/>
    <property type="match status" value="1"/>
</dbReference>
<feature type="domain" description="Ras-associating" evidence="16">
    <location>
        <begin position="5"/>
        <end position="144"/>
    </location>
</feature>
<proteinExistence type="inferred from homology"/>
<sequence>MEPESRYIVQVFVGALSPEFEALSIEALKGTTADEMVCCIVDKLQLPLPVESYELAEVVGNAIGQECKERRLASQELPVALMLLWPKVSSPAQETASALAALAAHRKLLQRSVSRTSETRPIERADADESQQSEYRFYLREKLNDTLWSEALNADPQVIRDYFYRFLYQPRDREYPDLCQLPDLNEETLMDNLRARFQAGHIYTYVGSILIAVNPFKFYPIYNPKYVKLYQNRRLGELPPHIFAVADAAYNAMMRDRKPQCIVISGESGSGKTESTNFLLHHLTALSQKGSQGCGVEQTILSAGPVLEAFGNAKTSHNNNSSRFGKFIQVNYRENGQVHGALVQKYLLEKTRICFQAKNERNYHVFYHLLVGSSAQEKQALHLLPPEAYRYLNQSDYHNLDEGDECYELSRLKQSMEFVGFCTETQRRIFAVLSAVLHIGNLEFQPKKSTYNHDESVTVKNTAVVATIAQLLRVKEEILHQALISKRARASGETLVINYRMPEAIAARDAMAKCLYGSLFDWIVMQLNHALLAKKDADKMQRAYSIGVLDIFGFEDFGHMNSFEQFCINYANEHLQYYFNQHVFKYEQEEYKREGIHWVNIQFVDNTGCLQLYESKPNGLLCILDDQCNFPGATNETLLQKFNSVNKDNEYYEVPQKREAAFIVRHYAGKVKYQSNEFREKNLDLMKADIVAVLKSSQYAFVRELVGGDPVAVFRWAILRAFIRAYFAFIESGKRHRETHASGPDSLTGKGKIGDSGRKNRVSKARSRPSKNWRNLETVKTLAGRLGHSSSSLNSSVIASVSSSHERLTITPSGSTTVTISSASSHQSIRGESLLVVHKNVKKAQTVGAQFQHSLQSLMVALNTANPFFVRCIKSNRLKGPNQFDEEIVLRQLRYTGMLETVRIRQAGFNVRLTFEEFIHHYRILLPRGLLSSQSDVHDFLCRMNLNPEHYQIGHQKIFLRESEKAKLDYRLHQAILASIVTIQRWFRTCLERRNFLSLRRAVVRIQSYVRMINAQRHVMNLRVRHMAATFIQKVWRGYRVRHWYTNLRCSVVSFQCRARGNLARRRFEQMKQQGDAHSGKSTDEAFLSKGSSQEELDKETKDLIEQLSSEESSGIQEDSESELIYAELASGILSCALNFPLQSMDEKRDDLKSKKGKPSIVTAAANVAGVAGSVGHSPRIGSIEELLRGSGESGRTEKSSALHKAKKHLKTLMGGGAKREKSDSLRQMAVQGSEDRDSDSESTLVSASRSTSTLNSASDLEYDMRYAREREARREERRRIIAERLAIRSRANSISDESHSPTCPNPVLCRRYSRDIEAASSSIYGYGHSHGHLHQSHCWTYSHAVTSHLPIARRGSKDGGRSVSVDGSWRGSRDSLRERAVGTAAGMTASPLARRQDRDSSQASVAVSVTSSNSSSTATVRSSLSQVHKLTRMSKLAKNEACSLCSKTMSSFFTHGYKCTSCHLVFHAKCVQQGMTSSQALPPTVLECARPSASPTHPDPDPVQKGRKGSRETVDSSAGVIPSAGNESSKWNLTGTSEFTDSTQEVVNGGQQLHRLDEFIGRKIQNLVDDTRGDADRVFLSALRELRGSLISAYGVASCHGGEEENPAIRLTYRDLIANFSKIVESVSRDDTKFPKTLVVNAFRGYLNEFVVQQRTDDKENRAKGGKRRKERWKKPTTDKNQRGRETKRAKAQDDGLLRYMGHEFTTLNSVITIPTACEVCSSFTWLKEKGLVCQSCKFTCHKKCYTRITTACTASAATPSAGAGSSGASSMSATISMSGLPNPSTESPGSLFGVTLDKLVASSGAASGSQQRLPPIIERLISTIELVGLYTEGLYRKSGVSSRVQQLKKLLEEECASSKEGAASIVDLQEQPIHVLTAVLKAFLRELPQPLLTYERYDDFLRAADIVDTKERISSLMALVQELPPHHFDLLERLVFHLTRVALNEKSNRMGPNALSIVFAPCILRTSKIQQAQDSLSNVSKQTSVVETILTEQLRRVTETLADIDSLDSVCLAYVARLGTLRSSKMFPSSSGVGTWVLPQSDPSTPDGAAAVAKNQHQRIFPTVSAPASSSSSSLSSLSARDHVTEERLIQQHLEELREEKAALAATLPSLARTPSDDDLLSTDGDLDDQDSPIGGSVDDLPASSQSRSDSRPKVLPVSGCLAVSTSSSSSTYSSSSCPIKTAAPTESAPPLAAAPPAAPTANDEDGAASSIAARRRFDANKVVITIGGERSAKDVPPLPPIAKQPLTPDWEKRLTAGRKAIEEQARLMQLPQPHSMNLTTTVVPVVPEQPSPALVIVDGRLPPVRKSNLQRSKIVQTLSIPAVDSPSTGGSAASDPHQGQPKRITALKALQRLKSTLSSPALVVDPTVESIQPQRRHDLFNGGNPLLANGKSGAAIKKSLGRRLSGARVDVDPQTDGSVMSSYQPLEVDLDDDAIMV</sequence>
<comment type="similarity">
    <text evidence="2 13">Belongs to the TRAFAC class myosin-kinesin ATPase superfamily. Myosin family.</text>
</comment>
<feature type="region of interest" description="Disordered" evidence="14">
    <location>
        <begin position="1353"/>
        <end position="1402"/>
    </location>
</feature>
<evidence type="ECO:0000256" key="11">
    <source>
        <dbReference type="ARBA" id="ARBA00023123"/>
    </source>
</evidence>
<dbReference type="CDD" id="cd00029">
    <property type="entry name" value="C1"/>
    <property type="match status" value="1"/>
</dbReference>
<feature type="region of interest" description="Disordered" evidence="14">
    <location>
        <begin position="1759"/>
        <end position="1788"/>
    </location>
</feature>
<evidence type="ECO:0008006" key="21">
    <source>
        <dbReference type="Google" id="ProtNLM"/>
    </source>
</evidence>
<feature type="region of interest" description="Disordered" evidence="14">
    <location>
        <begin position="1069"/>
        <end position="1102"/>
    </location>
</feature>
<evidence type="ECO:0000259" key="18">
    <source>
        <dbReference type="PROSITE" id="PS51456"/>
    </source>
</evidence>
<evidence type="ECO:0000256" key="8">
    <source>
        <dbReference type="ARBA" id="ARBA00022833"/>
    </source>
</evidence>
<dbReference type="Pfam" id="PF00788">
    <property type="entry name" value="RA"/>
    <property type="match status" value="1"/>
</dbReference>
<dbReference type="SUPFAM" id="SSF57889">
    <property type="entry name" value="Cysteine-rich domain"/>
    <property type="match status" value="2"/>
</dbReference>
<feature type="compositionally biased region" description="Basic and acidic residues" evidence="14">
    <location>
        <begin position="1675"/>
        <end position="1694"/>
    </location>
</feature>
<dbReference type="SUPFAM" id="SSF48350">
    <property type="entry name" value="GTPase activation domain, GAP"/>
    <property type="match status" value="1"/>
</dbReference>
<dbReference type="Pfam" id="PF00130">
    <property type="entry name" value="C1_1"/>
    <property type="match status" value="2"/>
</dbReference>
<keyword evidence="9 13" id="KW-0067">ATP-binding</keyword>
<feature type="domain" description="Phorbol-ester/DAG-type" evidence="15">
    <location>
        <begin position="1428"/>
        <end position="1479"/>
    </location>
</feature>
<feature type="region of interest" description="Disordered" evidence="14">
    <location>
        <begin position="1658"/>
        <end position="1694"/>
    </location>
</feature>
<dbReference type="InterPro" id="IPR001609">
    <property type="entry name" value="Myosin_head_motor_dom-like"/>
</dbReference>
<accession>A0ABR0A0H9</accession>
<keyword evidence="7" id="KW-0863">Zinc-finger</keyword>
<evidence type="ECO:0000256" key="6">
    <source>
        <dbReference type="ARBA" id="ARBA00022741"/>
    </source>
</evidence>
<dbReference type="Gene3D" id="1.20.120.720">
    <property type="entry name" value="Myosin VI head, motor domain, U50 subdomain"/>
    <property type="match status" value="1"/>
</dbReference>
<evidence type="ECO:0000256" key="3">
    <source>
        <dbReference type="ARBA" id="ARBA00022490"/>
    </source>
</evidence>
<keyword evidence="11 13" id="KW-0518">Myosin</keyword>
<dbReference type="InterPro" id="IPR036023">
    <property type="entry name" value="MYSc_Myo9"/>
</dbReference>
<feature type="region of interest" description="Actin-binding" evidence="13">
    <location>
        <begin position="855"/>
        <end position="877"/>
    </location>
</feature>
<comment type="subcellular location">
    <subcellularLocation>
        <location evidence="1">Cytoplasm</location>
    </subcellularLocation>
</comment>
<evidence type="ECO:0000256" key="2">
    <source>
        <dbReference type="ARBA" id="ARBA00008314"/>
    </source>
</evidence>
<dbReference type="CDD" id="cd01385">
    <property type="entry name" value="MYSc_Myo9"/>
    <property type="match status" value="1"/>
</dbReference>
<evidence type="ECO:0000256" key="7">
    <source>
        <dbReference type="ARBA" id="ARBA00022771"/>
    </source>
</evidence>
<gene>
    <name evidence="19" type="ORF">OUZ56_000499</name>
</gene>
<dbReference type="InterPro" id="IPR000198">
    <property type="entry name" value="RhoGAP_dom"/>
</dbReference>
<evidence type="ECO:0000256" key="14">
    <source>
        <dbReference type="SAM" id="MobiDB-lite"/>
    </source>
</evidence>
<feature type="region of interest" description="Disordered" evidence="14">
    <location>
        <begin position="1489"/>
        <end position="1536"/>
    </location>
</feature>
<feature type="region of interest" description="Disordered" evidence="14">
    <location>
        <begin position="1212"/>
        <end position="1253"/>
    </location>
</feature>
<dbReference type="PROSITE" id="PS51456">
    <property type="entry name" value="MYOSIN_MOTOR"/>
    <property type="match status" value="1"/>
</dbReference>